<accession>A0ABR3V7A7</accession>
<sequence>MVTELARWTLITPGLDPPVHLQRGKTRRRDSDHMATLSSAAREISRVRMGRITVTMHVSSKTRLHQCSPSLFGPCSVLGISTR</sequence>
<reference evidence="1 2" key="1">
    <citation type="journal article" date="2024" name="Commun. Biol.">
        <title>Comparative genomic analysis of thermophilic fungi reveals convergent evolutionary adaptations and gene losses.</title>
        <authorList>
            <person name="Steindorff A.S."/>
            <person name="Aguilar-Pontes M.V."/>
            <person name="Robinson A.J."/>
            <person name="Andreopoulos B."/>
            <person name="LaButti K."/>
            <person name="Kuo A."/>
            <person name="Mondo S."/>
            <person name="Riley R."/>
            <person name="Otillar R."/>
            <person name="Haridas S."/>
            <person name="Lipzen A."/>
            <person name="Grimwood J."/>
            <person name="Schmutz J."/>
            <person name="Clum A."/>
            <person name="Reid I.D."/>
            <person name="Moisan M.C."/>
            <person name="Butler G."/>
            <person name="Nguyen T.T.M."/>
            <person name="Dewar K."/>
            <person name="Conant G."/>
            <person name="Drula E."/>
            <person name="Henrissat B."/>
            <person name="Hansel C."/>
            <person name="Singer S."/>
            <person name="Hutchinson M.I."/>
            <person name="de Vries R.P."/>
            <person name="Natvig D.O."/>
            <person name="Powell A.J."/>
            <person name="Tsang A."/>
            <person name="Grigoriev I.V."/>
        </authorList>
    </citation>
    <scope>NUCLEOTIDE SEQUENCE [LARGE SCALE GENOMIC DNA]</scope>
    <source>
        <strain evidence="1 2">ATCC 24622</strain>
    </source>
</reference>
<comment type="caution">
    <text evidence="1">The sequence shown here is derived from an EMBL/GenBank/DDBJ whole genome shotgun (WGS) entry which is preliminary data.</text>
</comment>
<dbReference type="EMBL" id="JAZHXJ010002603">
    <property type="protein sequence ID" value="KAL1837668.1"/>
    <property type="molecule type" value="Genomic_DNA"/>
</dbReference>
<gene>
    <name evidence="1" type="ORF">VTK73DRAFT_4622</name>
</gene>
<name>A0ABR3V7A7_9PEZI</name>
<dbReference type="Proteomes" id="UP001586593">
    <property type="component" value="Unassembled WGS sequence"/>
</dbReference>
<keyword evidence="2" id="KW-1185">Reference proteome</keyword>
<organism evidence="1 2">
    <name type="scientific">Phialemonium thermophilum</name>
    <dbReference type="NCBI Taxonomy" id="223376"/>
    <lineage>
        <taxon>Eukaryota</taxon>
        <taxon>Fungi</taxon>
        <taxon>Dikarya</taxon>
        <taxon>Ascomycota</taxon>
        <taxon>Pezizomycotina</taxon>
        <taxon>Sordariomycetes</taxon>
        <taxon>Sordariomycetidae</taxon>
        <taxon>Cephalothecales</taxon>
        <taxon>Cephalothecaceae</taxon>
        <taxon>Phialemonium</taxon>
    </lineage>
</organism>
<protein>
    <submittedName>
        <fullName evidence="1">Uncharacterized protein</fullName>
    </submittedName>
</protein>
<proteinExistence type="predicted"/>
<evidence type="ECO:0000313" key="1">
    <source>
        <dbReference type="EMBL" id="KAL1837668.1"/>
    </source>
</evidence>
<evidence type="ECO:0000313" key="2">
    <source>
        <dbReference type="Proteomes" id="UP001586593"/>
    </source>
</evidence>